<organism evidence="1 2">
    <name type="scientific">Coraliomargarita algicola</name>
    <dbReference type="NCBI Taxonomy" id="3092156"/>
    <lineage>
        <taxon>Bacteria</taxon>
        <taxon>Pseudomonadati</taxon>
        <taxon>Verrucomicrobiota</taxon>
        <taxon>Opitutia</taxon>
        <taxon>Puniceicoccales</taxon>
        <taxon>Coraliomargaritaceae</taxon>
        <taxon>Coraliomargarita</taxon>
    </lineage>
</organism>
<name>A0ABZ0RG45_9BACT</name>
<keyword evidence="2" id="KW-1185">Reference proteome</keyword>
<dbReference type="EMBL" id="CP138858">
    <property type="protein sequence ID" value="WPJ95144.1"/>
    <property type="molecule type" value="Genomic_DNA"/>
</dbReference>
<dbReference type="RefSeq" id="WP_319832037.1">
    <property type="nucleotide sequence ID" value="NZ_CP138858.1"/>
</dbReference>
<gene>
    <name evidence="1" type="ORF">SH580_17100</name>
</gene>
<evidence type="ECO:0000313" key="2">
    <source>
        <dbReference type="Proteomes" id="UP001324993"/>
    </source>
</evidence>
<proteinExistence type="predicted"/>
<dbReference type="Proteomes" id="UP001324993">
    <property type="component" value="Chromosome"/>
</dbReference>
<sequence>MNKPSKNYQSDEETAHYVALNQMSEEDLKQGNLACTDYLIEYQRELGIPEYAPPNSLSIVLDSLPTIGSSPTINQQMVELYHASGLEVPTGLFDLPLYWAKPFYELMRETHWPAYQNCTIKDVFGWNLVLRFGGYLHIQFESPLPHKDSHWPEVGEFIVELHRRMEPGPHTPEGRLCEFLV</sequence>
<reference evidence="1 2" key="1">
    <citation type="submission" date="2023-11" db="EMBL/GenBank/DDBJ databases">
        <title>Coraliomargarita sp. nov., isolated from marine algae.</title>
        <authorList>
            <person name="Lee J.K."/>
            <person name="Baek J.H."/>
            <person name="Kim J.M."/>
            <person name="Choi D.G."/>
            <person name="Jeon C.O."/>
        </authorList>
    </citation>
    <scope>NUCLEOTIDE SEQUENCE [LARGE SCALE GENOMIC DNA]</scope>
    <source>
        <strain evidence="1 2">J2-16</strain>
    </source>
</reference>
<evidence type="ECO:0000313" key="1">
    <source>
        <dbReference type="EMBL" id="WPJ95144.1"/>
    </source>
</evidence>
<protein>
    <submittedName>
        <fullName evidence="1">Uncharacterized protein</fullName>
    </submittedName>
</protein>
<accession>A0ABZ0RG45</accession>